<dbReference type="Proteomes" id="UP000237771">
    <property type="component" value="Unassembled WGS sequence"/>
</dbReference>
<evidence type="ECO:0000313" key="2">
    <source>
        <dbReference type="EMBL" id="SHG90026.1"/>
    </source>
</evidence>
<evidence type="ECO:0000313" key="3">
    <source>
        <dbReference type="Proteomes" id="UP000184384"/>
    </source>
</evidence>
<sequence>MIAGDLTLHKTDIKETMILDPDGVLIVRIAFFT</sequence>
<name>A0A1M5NKB9_9FLAO</name>
<dbReference type="Proteomes" id="UP000184384">
    <property type="component" value="Unassembled WGS sequence"/>
</dbReference>
<dbReference type="STRING" id="280093.SAMN05443373_10537"/>
<dbReference type="EMBL" id="FQWO01000005">
    <property type="protein sequence ID" value="SHG90026.1"/>
    <property type="molecule type" value="Genomic_DNA"/>
</dbReference>
<organism evidence="2 3">
    <name type="scientific">Flavobacterium granuli</name>
    <dbReference type="NCBI Taxonomy" id="280093"/>
    <lineage>
        <taxon>Bacteria</taxon>
        <taxon>Pseudomonadati</taxon>
        <taxon>Bacteroidota</taxon>
        <taxon>Flavobacteriia</taxon>
        <taxon>Flavobacteriales</taxon>
        <taxon>Flavobacteriaceae</taxon>
        <taxon>Flavobacterium</taxon>
    </lineage>
</organism>
<reference evidence="2" key="1">
    <citation type="submission" date="2016-11" db="EMBL/GenBank/DDBJ databases">
        <authorList>
            <person name="Jaros S."/>
            <person name="Januszkiewicz K."/>
            <person name="Wedrychowicz H."/>
        </authorList>
    </citation>
    <scope>NUCLEOTIDE SEQUENCE [LARGE SCALE GENOMIC DNA]</scope>
    <source>
        <strain evidence="2">DSM 19729</strain>
    </source>
</reference>
<keyword evidence="4" id="KW-1185">Reference proteome</keyword>
<evidence type="ECO:0000313" key="4">
    <source>
        <dbReference type="Proteomes" id="UP000237771"/>
    </source>
</evidence>
<reference evidence="1 4" key="3">
    <citation type="submission" date="2018-03" db="EMBL/GenBank/DDBJ databases">
        <title>Genomic Encyclopedia of Archaeal and Bacterial Type Strains, Phase II (KMG-II): from individual species to whole genera.</title>
        <authorList>
            <person name="Goeker M."/>
        </authorList>
    </citation>
    <scope>NUCLEOTIDE SEQUENCE [LARGE SCALE GENOMIC DNA]</scope>
    <source>
        <strain evidence="1 4">DSM 17797</strain>
    </source>
</reference>
<protein>
    <submittedName>
        <fullName evidence="2">Uncharacterized protein</fullName>
    </submittedName>
</protein>
<reference evidence="3" key="2">
    <citation type="submission" date="2016-11" db="EMBL/GenBank/DDBJ databases">
        <authorList>
            <person name="Varghese N."/>
            <person name="Submissions S."/>
        </authorList>
    </citation>
    <scope>NUCLEOTIDE SEQUENCE [LARGE SCALE GENOMIC DNA]</scope>
    <source>
        <strain evidence="3">DSM 19729</strain>
    </source>
</reference>
<dbReference type="EMBL" id="PVUB01000005">
    <property type="protein sequence ID" value="PRZ23315.1"/>
    <property type="molecule type" value="Genomic_DNA"/>
</dbReference>
<dbReference type="AlphaFoldDB" id="A0A1M5NKB9"/>
<gene>
    <name evidence="1" type="ORF">BC624_10537</name>
    <name evidence="2" type="ORF">SAMN05443373_10537</name>
</gene>
<accession>A0A1M5NKB9</accession>
<proteinExistence type="predicted"/>
<evidence type="ECO:0000313" key="1">
    <source>
        <dbReference type="EMBL" id="PRZ23315.1"/>
    </source>
</evidence>